<evidence type="ECO:0000256" key="6">
    <source>
        <dbReference type="ARBA" id="ARBA00024042"/>
    </source>
</evidence>
<feature type="active site" description="Proton acceptor" evidence="9">
    <location>
        <position position="261"/>
    </location>
</feature>
<dbReference type="Pfam" id="PF01070">
    <property type="entry name" value="FMN_dh"/>
    <property type="match status" value="1"/>
</dbReference>
<sequence length="364" mass="40133">MEETQSCFCLEEMEKIGREKMDKSVAKYIYGGADQHQAVSRNREAIKEILLAPKVCAGISKRDLSTTILGQKVDMPIGFSPTMCRAWITDEGEIYAAIAAGEANIPFGFSSFTETSIEDVGESMADFENPLKIMQMSIYPEKEMTMEIIKRIKKAGFQAIAVTVDHPVHGRRDFDGGDDEEPEIWQETGLPNFPKKLLYLHEKEKNNKDPDEIETTHETWQQITDLKEWSGLKVVVKGIARPEDAEAAIKAGADAIWVSNHGGRQLGDGPATIDCLRKIAPVVKKAGVDLYIDGGFRTGSDVLKALALGANAVFIGRPVLSAIAYNGYEGVKEMLGILRKELDISMALCGCSKLSDIDQSILWE</sequence>
<feature type="binding site" evidence="10">
    <location>
        <position position="259"/>
    </location>
    <ligand>
        <name>FMN</name>
        <dbReference type="ChEBI" id="CHEBI:58210"/>
    </ligand>
</feature>
<reference evidence="12 13" key="1">
    <citation type="submission" date="2020-08" db="EMBL/GenBank/DDBJ databases">
        <authorList>
            <person name="Hejnol A."/>
        </authorList>
    </citation>
    <scope>NUCLEOTIDE SEQUENCE [LARGE SCALE GENOMIC DNA]</scope>
</reference>
<dbReference type="InterPro" id="IPR037396">
    <property type="entry name" value="FMN_HAD"/>
</dbReference>
<feature type="binding site" evidence="10">
    <location>
        <begin position="293"/>
        <end position="297"/>
    </location>
    <ligand>
        <name>FMN</name>
        <dbReference type="ChEBI" id="CHEBI:58210"/>
    </ligand>
</feature>
<evidence type="ECO:0000313" key="12">
    <source>
        <dbReference type="EMBL" id="CAD5112777.1"/>
    </source>
</evidence>
<evidence type="ECO:0000256" key="4">
    <source>
        <dbReference type="ARBA" id="ARBA00022643"/>
    </source>
</evidence>
<comment type="catalytic activity">
    <reaction evidence="8">
        <text>2-hydroxyoctanoate + O2 = 2-oxooctanoate + H2O2</text>
        <dbReference type="Rhea" id="RHEA:67940"/>
        <dbReference type="ChEBI" id="CHEBI:15379"/>
        <dbReference type="ChEBI" id="CHEBI:16240"/>
        <dbReference type="ChEBI" id="CHEBI:133514"/>
        <dbReference type="ChEBI" id="CHEBI:176689"/>
    </reaction>
    <physiologicalReaction direction="left-to-right" evidence="8">
        <dbReference type="Rhea" id="RHEA:67941"/>
    </physiologicalReaction>
</comment>
<comment type="caution">
    <text evidence="12">The sequence shown here is derived from an EMBL/GenBank/DDBJ whole genome shotgun (WGS) entry which is preliminary data.</text>
</comment>
<name>A0A7I8VC20_9ANNE</name>
<comment type="cofactor">
    <cofactor evidence="1">
        <name>FMN</name>
        <dbReference type="ChEBI" id="CHEBI:58210"/>
    </cofactor>
</comment>
<gene>
    <name evidence="12" type="ORF">DGYR_LOCUS1859</name>
</gene>
<dbReference type="GO" id="GO:0005777">
    <property type="term" value="C:peroxisome"/>
    <property type="evidence" value="ECO:0007669"/>
    <property type="project" value="UniProtKB-ARBA"/>
</dbReference>
<feature type="binding site" evidence="10">
    <location>
        <position position="110"/>
    </location>
    <ligand>
        <name>FMN</name>
        <dbReference type="ChEBI" id="CHEBI:58210"/>
    </ligand>
</feature>
<dbReference type="InterPro" id="IPR000262">
    <property type="entry name" value="FMN-dep_DH"/>
</dbReference>
<dbReference type="InterPro" id="IPR013785">
    <property type="entry name" value="Aldolase_TIM"/>
</dbReference>
<keyword evidence="5" id="KW-0560">Oxidoreductase</keyword>
<comment type="catalytic activity">
    <reaction evidence="7">
        <text>a (2S)-2-hydroxycarboxylate + O2 = a 2-oxocarboxylate + H2O2</text>
        <dbReference type="Rhea" id="RHEA:16789"/>
        <dbReference type="ChEBI" id="CHEBI:15379"/>
        <dbReference type="ChEBI" id="CHEBI:16240"/>
        <dbReference type="ChEBI" id="CHEBI:35179"/>
        <dbReference type="ChEBI" id="CHEBI:58123"/>
        <dbReference type="EC" id="1.1.3.15"/>
    </reaction>
    <physiologicalReaction direction="left-to-right" evidence="7">
        <dbReference type="Rhea" id="RHEA:16790"/>
    </physiologicalReaction>
</comment>
<feature type="binding site" evidence="10">
    <location>
        <position position="261"/>
    </location>
    <ligand>
        <name>glyoxylate</name>
        <dbReference type="ChEBI" id="CHEBI:36655"/>
    </ligand>
</feature>
<dbReference type="PIRSF" id="PIRSF000138">
    <property type="entry name" value="Al-hdrx_acd_dh"/>
    <property type="match status" value="1"/>
</dbReference>
<feature type="binding site" evidence="10">
    <location>
        <position position="28"/>
    </location>
    <ligand>
        <name>glyoxylate</name>
        <dbReference type="ChEBI" id="CHEBI:36655"/>
    </ligand>
</feature>
<feature type="binding site" evidence="10">
    <location>
        <position position="135"/>
    </location>
    <ligand>
        <name>FMN</name>
        <dbReference type="ChEBI" id="CHEBI:58210"/>
    </ligand>
</feature>
<dbReference type="Gene3D" id="3.20.20.70">
    <property type="entry name" value="Aldolase class I"/>
    <property type="match status" value="1"/>
</dbReference>
<dbReference type="PROSITE" id="PS51349">
    <property type="entry name" value="FMN_HYDROXY_ACID_DH_2"/>
    <property type="match status" value="1"/>
</dbReference>
<dbReference type="InterPro" id="IPR008259">
    <property type="entry name" value="FMN_hydac_DH_AS"/>
</dbReference>
<dbReference type="InterPro" id="IPR012133">
    <property type="entry name" value="Alpha-hydoxy_acid_DH_FMN"/>
</dbReference>
<evidence type="ECO:0000256" key="3">
    <source>
        <dbReference type="ARBA" id="ARBA00022630"/>
    </source>
</evidence>
<dbReference type="GO" id="GO:0010181">
    <property type="term" value="F:FMN binding"/>
    <property type="evidence" value="ECO:0007669"/>
    <property type="project" value="InterPro"/>
</dbReference>
<evidence type="ECO:0000256" key="1">
    <source>
        <dbReference type="ARBA" id="ARBA00001917"/>
    </source>
</evidence>
<keyword evidence="13" id="KW-1185">Reference proteome</keyword>
<feature type="binding site" evidence="10">
    <location>
        <begin position="316"/>
        <end position="317"/>
    </location>
    <ligand>
        <name>FMN</name>
        <dbReference type="ChEBI" id="CHEBI:58210"/>
    </ligand>
</feature>
<dbReference type="PROSITE" id="PS00557">
    <property type="entry name" value="FMN_HYDROXY_ACID_DH_1"/>
    <property type="match status" value="1"/>
</dbReference>
<protein>
    <recommendedName>
        <fullName evidence="2">(S)-2-hydroxy-acid oxidase</fullName>
        <ecNumber evidence="2">1.1.3.15</ecNumber>
    </recommendedName>
</protein>
<evidence type="ECO:0000256" key="9">
    <source>
        <dbReference type="PIRSR" id="PIRSR000138-1"/>
    </source>
</evidence>
<evidence type="ECO:0000256" key="7">
    <source>
        <dbReference type="ARBA" id="ARBA00029325"/>
    </source>
</evidence>
<evidence type="ECO:0000256" key="10">
    <source>
        <dbReference type="PIRSR" id="PIRSR000138-2"/>
    </source>
</evidence>
<organism evidence="12 13">
    <name type="scientific">Dimorphilus gyrociliatus</name>
    <dbReference type="NCBI Taxonomy" id="2664684"/>
    <lineage>
        <taxon>Eukaryota</taxon>
        <taxon>Metazoa</taxon>
        <taxon>Spiralia</taxon>
        <taxon>Lophotrochozoa</taxon>
        <taxon>Annelida</taxon>
        <taxon>Polychaeta</taxon>
        <taxon>Polychaeta incertae sedis</taxon>
        <taxon>Dinophilidae</taxon>
        <taxon>Dimorphilus</taxon>
    </lineage>
</organism>
<evidence type="ECO:0000256" key="2">
    <source>
        <dbReference type="ARBA" id="ARBA00013087"/>
    </source>
</evidence>
<dbReference type="OrthoDB" id="6274671at2759"/>
<dbReference type="PANTHER" id="PTHR10578:SF107">
    <property type="entry name" value="2-HYDROXYACID OXIDASE 1"/>
    <property type="match status" value="1"/>
</dbReference>
<feature type="binding site" evidence="10">
    <location>
        <position position="172"/>
    </location>
    <ligand>
        <name>glyoxylate</name>
        <dbReference type="ChEBI" id="CHEBI:36655"/>
    </ligand>
</feature>
<comment type="similarity">
    <text evidence="6">Belongs to the FMN-dependent alpha-hydroxy acid dehydrogenase family.</text>
</comment>
<dbReference type="FunFam" id="3.20.20.70:FF:000056">
    <property type="entry name" value="hydroxyacid oxidase 2"/>
    <property type="match status" value="1"/>
</dbReference>
<evidence type="ECO:0000256" key="8">
    <source>
        <dbReference type="ARBA" id="ARBA00029327"/>
    </source>
</evidence>
<evidence type="ECO:0000259" key="11">
    <source>
        <dbReference type="PROSITE" id="PS51349"/>
    </source>
</evidence>
<dbReference type="EMBL" id="CAJFCJ010000003">
    <property type="protein sequence ID" value="CAD5112777.1"/>
    <property type="molecule type" value="Genomic_DNA"/>
</dbReference>
<dbReference type="EC" id="1.1.3.15" evidence="2"/>
<evidence type="ECO:0000256" key="5">
    <source>
        <dbReference type="ARBA" id="ARBA00023002"/>
    </source>
</evidence>
<dbReference type="GO" id="GO:0003973">
    <property type="term" value="F:(S)-2-hydroxy-acid oxidase activity"/>
    <property type="evidence" value="ECO:0007669"/>
    <property type="project" value="UniProtKB-EC"/>
</dbReference>
<dbReference type="AlphaFoldDB" id="A0A7I8VC20"/>
<dbReference type="CDD" id="cd02809">
    <property type="entry name" value="alpha_hydroxyacid_oxid_FMN"/>
    <property type="match status" value="1"/>
</dbReference>
<keyword evidence="3 10" id="KW-0285">Flavoprotein</keyword>
<dbReference type="Proteomes" id="UP000549394">
    <property type="component" value="Unassembled WGS sequence"/>
</dbReference>
<feature type="binding site" evidence="10">
    <location>
        <position position="264"/>
    </location>
    <ligand>
        <name>glyoxylate</name>
        <dbReference type="ChEBI" id="CHEBI:36655"/>
    </ligand>
</feature>
<dbReference type="PANTHER" id="PTHR10578">
    <property type="entry name" value="S -2-HYDROXY-ACID OXIDASE-RELATED"/>
    <property type="match status" value="1"/>
</dbReference>
<evidence type="ECO:0000313" key="13">
    <source>
        <dbReference type="Proteomes" id="UP000549394"/>
    </source>
</evidence>
<dbReference type="SUPFAM" id="SSF51395">
    <property type="entry name" value="FMN-linked oxidoreductases"/>
    <property type="match status" value="1"/>
</dbReference>
<feature type="domain" description="FMN hydroxy acid dehydrogenase" evidence="11">
    <location>
        <begin position="2"/>
        <end position="364"/>
    </location>
</feature>
<feature type="binding site" evidence="10">
    <location>
        <position position="163"/>
    </location>
    <ligand>
        <name>FMN</name>
        <dbReference type="ChEBI" id="CHEBI:58210"/>
    </ligand>
</feature>
<proteinExistence type="inferred from homology"/>
<accession>A0A7I8VC20</accession>
<keyword evidence="4 10" id="KW-0288">FMN</keyword>
<feature type="binding site" evidence="10">
    <location>
        <position position="237"/>
    </location>
    <ligand>
        <name>FMN</name>
        <dbReference type="ChEBI" id="CHEBI:58210"/>
    </ligand>
</feature>